<evidence type="ECO:0008006" key="4">
    <source>
        <dbReference type="Google" id="ProtNLM"/>
    </source>
</evidence>
<evidence type="ECO:0000313" key="2">
    <source>
        <dbReference type="EMBL" id="SHK80778.1"/>
    </source>
</evidence>
<dbReference type="RefSeq" id="WP_073113057.1">
    <property type="nucleotide sequence ID" value="NZ_FQZY01000089.1"/>
</dbReference>
<dbReference type="STRING" id="1121950.SAMN02745243_03770"/>
<dbReference type="OrthoDB" id="2037170at2"/>
<keyword evidence="3" id="KW-1185">Reference proteome</keyword>
<gene>
    <name evidence="2" type="ORF">SAMN02745243_03770</name>
</gene>
<evidence type="ECO:0000313" key="3">
    <source>
        <dbReference type="Proteomes" id="UP000184301"/>
    </source>
</evidence>
<reference evidence="2 3" key="1">
    <citation type="submission" date="2016-11" db="EMBL/GenBank/DDBJ databases">
        <authorList>
            <person name="Jaros S."/>
            <person name="Januszkiewicz K."/>
            <person name="Wedrychowicz H."/>
        </authorList>
    </citation>
    <scope>NUCLEOTIDE SEQUENCE [LARGE SCALE GENOMIC DNA]</scope>
    <source>
        <strain evidence="2 3">DSM 15480</strain>
    </source>
</reference>
<dbReference type="EMBL" id="FQZY01000089">
    <property type="protein sequence ID" value="SHK80778.1"/>
    <property type="molecule type" value="Genomic_DNA"/>
</dbReference>
<name>A0A1M6VH30_9FIRM</name>
<dbReference type="Proteomes" id="UP000184301">
    <property type="component" value="Unassembled WGS sequence"/>
</dbReference>
<keyword evidence="1" id="KW-0175">Coiled coil</keyword>
<feature type="coiled-coil region" evidence="1">
    <location>
        <begin position="199"/>
        <end position="257"/>
    </location>
</feature>
<dbReference type="InterPro" id="IPR009785">
    <property type="entry name" value="Prophage_Lj928_Orf309"/>
</dbReference>
<protein>
    <recommendedName>
        <fullName evidence="4">DUF1351 domain-containing protein</fullName>
    </recommendedName>
</protein>
<proteinExistence type="predicted"/>
<dbReference type="AlphaFoldDB" id="A0A1M6VH30"/>
<organism evidence="2 3">
    <name type="scientific">Hespellia stercorisuis DSM 15480</name>
    <dbReference type="NCBI Taxonomy" id="1121950"/>
    <lineage>
        <taxon>Bacteria</taxon>
        <taxon>Bacillati</taxon>
        <taxon>Bacillota</taxon>
        <taxon>Clostridia</taxon>
        <taxon>Lachnospirales</taxon>
        <taxon>Lachnospiraceae</taxon>
        <taxon>Hespellia</taxon>
    </lineage>
</organism>
<evidence type="ECO:0000256" key="1">
    <source>
        <dbReference type="SAM" id="Coils"/>
    </source>
</evidence>
<dbReference type="Pfam" id="PF07083">
    <property type="entry name" value="DUF1351"/>
    <property type="match status" value="1"/>
</dbReference>
<sequence length="320" mass="37341">MNQLALRVNQNPGTIELNFEELNKQLDTKLAEYKGAVFTEETKDIAKGEVAGLRRLKKEIDEARKATKKKWMEPCDAFEEQMKNLTKKIDEPIQLIDDQVKEFDAKKKAEKRVQCRKIYDEIIGDMGSYLPFEKIFNPKWENVSTSIKTIREEISKYVEDARITIDAILAMQSEKESEAIEVYVDTLSMAKAIDVINLYERQKAEILVREEERRKQEEERRLQAEIARAKAEERAAIAREEQIKNEVKQEMQQQVAQPEEELEVLKEPAFLQGEDVDDELPFVQPNTKVVFYRVVATENELDQVEMAFNSIGIFFERRNV</sequence>
<accession>A0A1M6VH30</accession>